<organism evidence="2">
    <name type="scientific">Hexamita inflata</name>
    <dbReference type="NCBI Taxonomy" id="28002"/>
    <lineage>
        <taxon>Eukaryota</taxon>
        <taxon>Metamonada</taxon>
        <taxon>Diplomonadida</taxon>
        <taxon>Hexamitidae</taxon>
        <taxon>Hexamitinae</taxon>
        <taxon>Hexamita</taxon>
    </lineage>
</organism>
<evidence type="ECO:0000313" key="4">
    <source>
        <dbReference type="EMBL" id="CAL6000373.1"/>
    </source>
</evidence>
<reference evidence="2" key="1">
    <citation type="submission" date="2023-06" db="EMBL/GenBank/DDBJ databases">
        <authorList>
            <person name="Kurt Z."/>
        </authorList>
    </citation>
    <scope>NUCLEOTIDE SEQUENCE</scope>
</reference>
<gene>
    <name evidence="1" type="ORF">HINF_LOCUS1418</name>
    <name evidence="3" type="ORF">HINF_LOCUS16658</name>
    <name evidence="4" type="ORF">HINF_LOCUS16665</name>
    <name evidence="5" type="ORF">HINF_LOCUS25318</name>
    <name evidence="2" type="ORF">HINF_LOCUS28782</name>
    <name evidence="6" type="ORF">HINF_LOCUS79265</name>
</gene>
<evidence type="ECO:0000313" key="3">
    <source>
        <dbReference type="EMBL" id="CAL6000359.1"/>
    </source>
</evidence>
<protein>
    <submittedName>
        <fullName evidence="3">Hypothetical_protein</fullName>
    </submittedName>
</protein>
<dbReference type="EMBL" id="CAXDID020000075">
    <property type="protein sequence ID" value="CAL6016043.1"/>
    <property type="molecule type" value="Genomic_DNA"/>
</dbReference>
<accession>A0AA86PMV5</accession>
<evidence type="ECO:0000313" key="2">
    <source>
        <dbReference type="EMBL" id="CAI9941137.1"/>
    </source>
</evidence>
<dbReference type="EMBL" id="CATOUU010000687">
    <property type="protein sequence ID" value="CAI9941137.1"/>
    <property type="molecule type" value="Genomic_DNA"/>
</dbReference>
<evidence type="ECO:0000313" key="1">
    <source>
        <dbReference type="EMBL" id="CAI9913773.1"/>
    </source>
</evidence>
<evidence type="ECO:0000313" key="5">
    <source>
        <dbReference type="EMBL" id="CAL6016043.1"/>
    </source>
</evidence>
<dbReference type="EMBL" id="CATOUU010000034">
    <property type="protein sequence ID" value="CAI9913773.1"/>
    <property type="molecule type" value="Genomic_DNA"/>
</dbReference>
<proteinExistence type="predicted"/>
<reference evidence="3 7" key="2">
    <citation type="submission" date="2024-07" db="EMBL/GenBank/DDBJ databases">
        <authorList>
            <person name="Akdeniz Z."/>
        </authorList>
    </citation>
    <scope>NUCLEOTIDE SEQUENCE [LARGE SCALE GENOMIC DNA]</scope>
</reference>
<evidence type="ECO:0000313" key="7">
    <source>
        <dbReference type="Proteomes" id="UP001642409"/>
    </source>
</evidence>
<keyword evidence="7" id="KW-1185">Reference proteome</keyword>
<comment type="caution">
    <text evidence="2">The sequence shown here is derived from an EMBL/GenBank/DDBJ whole genome shotgun (WGS) entry which is preliminary data.</text>
</comment>
<name>A0AA86PMV5_9EUKA</name>
<dbReference type="EMBL" id="CAXDID020000041">
    <property type="protein sequence ID" value="CAL6000373.1"/>
    <property type="molecule type" value="Genomic_DNA"/>
</dbReference>
<sequence length="129" mass="15123">MYQPGSYNLRFQGSSGVVTVFCSKSFVDELSVAIPTFRCQRSTFNRGIQTSATDIALLHLMKLTYEAPWKYEWRSKNSLFYYTKQCLCVKMTFRNQNAIHMQQYQNLVNTKSYNITTQYLGQRYYSATI</sequence>
<dbReference type="EMBL" id="CAXDID020001137">
    <property type="protein sequence ID" value="CAL6116967.1"/>
    <property type="molecule type" value="Genomic_DNA"/>
</dbReference>
<dbReference type="Proteomes" id="UP001642409">
    <property type="component" value="Unassembled WGS sequence"/>
</dbReference>
<dbReference type="AlphaFoldDB" id="A0AA86PMV5"/>
<evidence type="ECO:0000313" key="6">
    <source>
        <dbReference type="EMBL" id="CAL6116967.1"/>
    </source>
</evidence>
<dbReference type="EMBL" id="CAXDID020000041">
    <property type="protein sequence ID" value="CAL6000359.1"/>
    <property type="molecule type" value="Genomic_DNA"/>
</dbReference>